<evidence type="ECO:0000313" key="1">
    <source>
        <dbReference type="EMBL" id="ETR68783.1"/>
    </source>
</evidence>
<evidence type="ECO:0000313" key="2">
    <source>
        <dbReference type="Proteomes" id="UP000189670"/>
    </source>
</evidence>
<gene>
    <name evidence="1" type="ORF">OMM_10176</name>
</gene>
<dbReference type="EMBL" id="ATBP01000834">
    <property type="protein sequence ID" value="ETR68783.1"/>
    <property type="molecule type" value="Genomic_DNA"/>
</dbReference>
<protein>
    <submittedName>
        <fullName evidence="1">Uncharacterized protein</fullName>
    </submittedName>
</protein>
<reference evidence="2" key="1">
    <citation type="submission" date="2012-11" db="EMBL/GenBank/DDBJ databases">
        <authorList>
            <person name="Lucero-Rivera Y.E."/>
            <person name="Tovar-Ramirez D."/>
        </authorList>
    </citation>
    <scope>NUCLEOTIDE SEQUENCE [LARGE SCALE GENOMIC DNA]</scope>
    <source>
        <strain evidence="2">Araruama</strain>
    </source>
</reference>
<organism evidence="1 2">
    <name type="scientific">Candidatus Magnetoglobus multicellularis str. Araruama</name>
    <dbReference type="NCBI Taxonomy" id="890399"/>
    <lineage>
        <taxon>Bacteria</taxon>
        <taxon>Pseudomonadati</taxon>
        <taxon>Thermodesulfobacteriota</taxon>
        <taxon>Desulfobacteria</taxon>
        <taxon>Desulfobacterales</taxon>
        <taxon>Desulfobacteraceae</taxon>
        <taxon>Candidatus Magnetoglobus</taxon>
    </lineage>
</organism>
<name>A0A1V1P1V4_9BACT</name>
<accession>A0A1V1P1V4</accession>
<dbReference type="Proteomes" id="UP000189670">
    <property type="component" value="Unassembled WGS sequence"/>
</dbReference>
<sequence length="73" mass="8263">MDVGKNSPAFVTDFSRIYLNIGTGALTDGDGKVNLGNDHFAVSWEKNFEFESGSYLFPLRWMMAFEYGSIMLR</sequence>
<proteinExistence type="predicted"/>
<dbReference type="AlphaFoldDB" id="A0A1V1P1V4"/>
<comment type="caution">
    <text evidence="1">The sequence shown here is derived from an EMBL/GenBank/DDBJ whole genome shotgun (WGS) entry which is preliminary data.</text>
</comment>